<comment type="subcellular location">
    <subcellularLocation>
        <location evidence="1 8">Endoplasmic reticulum membrane</location>
        <topology evidence="1 8">Multi-pass membrane protein</topology>
    </subcellularLocation>
</comment>
<protein>
    <recommendedName>
        <fullName evidence="8">Mannosyltransferase</fullName>
        <ecNumber evidence="8">2.4.1.-</ecNumber>
    </recommendedName>
</protein>
<keyword evidence="6 8" id="KW-1133">Transmembrane helix</keyword>
<dbReference type="EMBL" id="RDQH01000339">
    <property type="protein sequence ID" value="RXH78764.1"/>
    <property type="molecule type" value="Genomic_DNA"/>
</dbReference>
<keyword evidence="4 8" id="KW-0812">Transmembrane</keyword>
<proteinExistence type="inferred from homology"/>
<evidence type="ECO:0000256" key="7">
    <source>
        <dbReference type="ARBA" id="ARBA00023136"/>
    </source>
</evidence>
<feature type="transmembrane region" description="Helical" evidence="8">
    <location>
        <begin position="151"/>
        <end position="169"/>
    </location>
</feature>
<keyword evidence="2 8" id="KW-0328">Glycosyltransferase</keyword>
<dbReference type="EC" id="2.4.1.-" evidence="8"/>
<gene>
    <name evidence="9" type="ORF">DVH24_002282</name>
</gene>
<comment type="caution">
    <text evidence="8">Lacks conserved residue(s) required for the propagation of feature annotation.</text>
</comment>
<feature type="transmembrane region" description="Helical" evidence="8">
    <location>
        <begin position="123"/>
        <end position="144"/>
    </location>
</feature>
<name>A0A498I999_MALDO</name>
<evidence type="ECO:0000313" key="10">
    <source>
        <dbReference type="Proteomes" id="UP000290289"/>
    </source>
</evidence>
<dbReference type="PANTHER" id="PTHR22760:SF4">
    <property type="entry name" value="GPI MANNOSYLTRANSFERASE 3"/>
    <property type="match status" value="1"/>
</dbReference>
<evidence type="ECO:0000256" key="4">
    <source>
        <dbReference type="ARBA" id="ARBA00022692"/>
    </source>
</evidence>
<evidence type="ECO:0000256" key="5">
    <source>
        <dbReference type="ARBA" id="ARBA00022824"/>
    </source>
</evidence>
<sequence length="383" mass="43478">MVHVRFSMISFCLTAPSNGTTLLLHKVMSFEVLMAKAPRLFQSFFAAFGDLYLYKLSVILFGDCVAKWAVSFCRRGSLLLVLVLGLTFLLDCMMYGSWVFVPLNFLRFNFLSAGGDYYGTHKWYWYFTQGFTVIIFSFLPFSVAGIMQSKHWKLSGFIAWVLGLYSVLGHKEFRFVLPVLPIALMFSGHSLAALRTSVSANGKGKESSNINSKCPAKMQLAIFFLLSTNLPMALYMSLVHQRGTEDVTYYLSKEVLHGKVTKVLFLMPCHATPYYSMVHRNLPMRFLDCSPSEEKGNPDESDQFMMDPAGFTSELAKNWSFPSHIVLFDSEERQLRDFLISHSFRELHATTHNFTAAVLHFCQIKKLLLKLLAMLALKLISGL</sequence>
<organism evidence="9 10">
    <name type="scientific">Malus domestica</name>
    <name type="common">Apple</name>
    <name type="synonym">Pyrus malus</name>
    <dbReference type="NCBI Taxonomy" id="3750"/>
    <lineage>
        <taxon>Eukaryota</taxon>
        <taxon>Viridiplantae</taxon>
        <taxon>Streptophyta</taxon>
        <taxon>Embryophyta</taxon>
        <taxon>Tracheophyta</taxon>
        <taxon>Spermatophyta</taxon>
        <taxon>Magnoliopsida</taxon>
        <taxon>eudicotyledons</taxon>
        <taxon>Gunneridae</taxon>
        <taxon>Pentapetalae</taxon>
        <taxon>rosids</taxon>
        <taxon>fabids</taxon>
        <taxon>Rosales</taxon>
        <taxon>Rosaceae</taxon>
        <taxon>Amygdaloideae</taxon>
        <taxon>Maleae</taxon>
        <taxon>Malus</taxon>
    </lineage>
</organism>
<evidence type="ECO:0000256" key="2">
    <source>
        <dbReference type="ARBA" id="ARBA00022676"/>
    </source>
</evidence>
<evidence type="ECO:0000256" key="1">
    <source>
        <dbReference type="ARBA" id="ARBA00004477"/>
    </source>
</evidence>
<comment type="caution">
    <text evidence="9">The sequence shown here is derived from an EMBL/GenBank/DDBJ whole genome shotgun (WGS) entry which is preliminary data.</text>
</comment>
<keyword evidence="7 8" id="KW-0472">Membrane</keyword>
<keyword evidence="10" id="KW-1185">Reference proteome</keyword>
<comment type="similarity">
    <text evidence="8">Belongs to the glycosyltransferase 22 family.</text>
</comment>
<dbReference type="GO" id="GO:0006506">
    <property type="term" value="P:GPI anchor biosynthetic process"/>
    <property type="evidence" value="ECO:0007669"/>
    <property type="project" value="TreeGrafter"/>
</dbReference>
<feature type="transmembrane region" description="Helical" evidence="8">
    <location>
        <begin position="78"/>
        <end position="103"/>
    </location>
</feature>
<dbReference type="GO" id="GO:0005789">
    <property type="term" value="C:endoplasmic reticulum membrane"/>
    <property type="evidence" value="ECO:0007669"/>
    <property type="project" value="UniProtKB-SubCell"/>
</dbReference>
<dbReference type="GO" id="GO:0000026">
    <property type="term" value="F:alpha-1,2-mannosyltransferase activity"/>
    <property type="evidence" value="ECO:0007669"/>
    <property type="project" value="TreeGrafter"/>
</dbReference>
<dbReference type="PANTHER" id="PTHR22760">
    <property type="entry name" value="GLYCOSYLTRANSFERASE"/>
    <property type="match status" value="1"/>
</dbReference>
<dbReference type="AlphaFoldDB" id="A0A498I999"/>
<dbReference type="STRING" id="3750.A0A498I999"/>
<accession>A0A498I999</accession>
<reference evidence="9 10" key="1">
    <citation type="submission" date="2018-10" db="EMBL/GenBank/DDBJ databases">
        <title>A high-quality apple genome assembly.</title>
        <authorList>
            <person name="Hu J."/>
        </authorList>
    </citation>
    <scope>NUCLEOTIDE SEQUENCE [LARGE SCALE GENOMIC DNA]</scope>
    <source>
        <strain evidence="10">cv. HFTH1</strain>
        <tissue evidence="9">Young leaf</tissue>
    </source>
</reference>
<evidence type="ECO:0000256" key="3">
    <source>
        <dbReference type="ARBA" id="ARBA00022679"/>
    </source>
</evidence>
<keyword evidence="3" id="KW-0808">Transferase</keyword>
<dbReference type="InterPro" id="IPR005599">
    <property type="entry name" value="GPI_mannosylTrfase"/>
</dbReference>
<dbReference type="Pfam" id="PF03901">
    <property type="entry name" value="Glyco_transf_22"/>
    <property type="match status" value="1"/>
</dbReference>
<evidence type="ECO:0000256" key="6">
    <source>
        <dbReference type="ARBA" id="ARBA00022989"/>
    </source>
</evidence>
<evidence type="ECO:0000256" key="8">
    <source>
        <dbReference type="RuleBase" id="RU363075"/>
    </source>
</evidence>
<feature type="transmembrane region" description="Helical" evidence="8">
    <location>
        <begin position="43"/>
        <end position="66"/>
    </location>
</feature>
<evidence type="ECO:0000313" key="9">
    <source>
        <dbReference type="EMBL" id="RXH78764.1"/>
    </source>
</evidence>
<dbReference type="Proteomes" id="UP000290289">
    <property type="component" value="Chromosome 13"/>
</dbReference>
<keyword evidence="5 8" id="KW-0256">Endoplasmic reticulum</keyword>